<evidence type="ECO:0000256" key="1">
    <source>
        <dbReference type="SAM" id="MobiDB-lite"/>
    </source>
</evidence>
<feature type="region of interest" description="Disordered" evidence="1">
    <location>
        <begin position="1"/>
        <end position="24"/>
    </location>
</feature>
<dbReference type="EMBL" id="JAPWTK010000062">
    <property type="protein sequence ID" value="KAJ8953019.1"/>
    <property type="molecule type" value="Genomic_DNA"/>
</dbReference>
<gene>
    <name evidence="2" type="ORF">NQ318_015381</name>
</gene>
<name>A0AAV8YMU6_9CUCU</name>
<dbReference type="Proteomes" id="UP001162162">
    <property type="component" value="Unassembled WGS sequence"/>
</dbReference>
<protein>
    <submittedName>
        <fullName evidence="2">Uncharacterized protein</fullName>
    </submittedName>
</protein>
<comment type="caution">
    <text evidence="2">The sequence shown here is derived from an EMBL/GenBank/DDBJ whole genome shotgun (WGS) entry which is preliminary data.</text>
</comment>
<accession>A0AAV8YMU6</accession>
<dbReference type="AlphaFoldDB" id="A0AAV8YMU6"/>
<evidence type="ECO:0000313" key="2">
    <source>
        <dbReference type="EMBL" id="KAJ8953019.1"/>
    </source>
</evidence>
<evidence type="ECO:0000313" key="3">
    <source>
        <dbReference type="Proteomes" id="UP001162162"/>
    </source>
</evidence>
<organism evidence="2 3">
    <name type="scientific">Aromia moschata</name>
    <dbReference type="NCBI Taxonomy" id="1265417"/>
    <lineage>
        <taxon>Eukaryota</taxon>
        <taxon>Metazoa</taxon>
        <taxon>Ecdysozoa</taxon>
        <taxon>Arthropoda</taxon>
        <taxon>Hexapoda</taxon>
        <taxon>Insecta</taxon>
        <taxon>Pterygota</taxon>
        <taxon>Neoptera</taxon>
        <taxon>Endopterygota</taxon>
        <taxon>Coleoptera</taxon>
        <taxon>Polyphaga</taxon>
        <taxon>Cucujiformia</taxon>
        <taxon>Chrysomeloidea</taxon>
        <taxon>Cerambycidae</taxon>
        <taxon>Cerambycinae</taxon>
        <taxon>Callichromatini</taxon>
        <taxon>Aromia</taxon>
    </lineage>
</organism>
<proteinExistence type="predicted"/>
<reference evidence="2" key="1">
    <citation type="journal article" date="2023" name="Insect Mol. Biol.">
        <title>Genome sequencing provides insights into the evolution of gene families encoding plant cell wall-degrading enzymes in longhorned beetles.</title>
        <authorList>
            <person name="Shin N.R."/>
            <person name="Okamura Y."/>
            <person name="Kirsch R."/>
            <person name="Pauchet Y."/>
        </authorList>
    </citation>
    <scope>NUCLEOTIDE SEQUENCE</scope>
    <source>
        <strain evidence="2">AMC_N1</strain>
    </source>
</reference>
<keyword evidence="3" id="KW-1185">Reference proteome</keyword>
<sequence length="119" mass="13350">MTQAVDKAREKNHHGVKSQDKIKGIRFNNTQVRRCAHSLRKKSNCSVVIGITHRDSHVTLDPTGDSRRTNPNHNLHTASRLAIAYKLANSSAVKSLQPLMVIEYHGTCKIIHCENYHSG</sequence>